<reference evidence="1 2" key="1">
    <citation type="submission" date="2023-08" db="EMBL/GenBank/DDBJ databases">
        <title>A Necator americanus chromosomal reference genome.</title>
        <authorList>
            <person name="Ilik V."/>
            <person name="Petrzelkova K.J."/>
            <person name="Pardy F."/>
            <person name="Fuh T."/>
            <person name="Niatou-Singa F.S."/>
            <person name="Gouil Q."/>
            <person name="Baker L."/>
            <person name="Ritchie M.E."/>
            <person name="Jex A.R."/>
            <person name="Gazzola D."/>
            <person name="Li H."/>
            <person name="Toshio Fujiwara R."/>
            <person name="Zhan B."/>
            <person name="Aroian R.V."/>
            <person name="Pafco B."/>
            <person name="Schwarz E.M."/>
        </authorList>
    </citation>
    <scope>NUCLEOTIDE SEQUENCE [LARGE SCALE GENOMIC DNA]</scope>
    <source>
        <strain evidence="1 2">Aroian</strain>
        <tissue evidence="1">Whole animal</tissue>
    </source>
</reference>
<comment type="caution">
    <text evidence="1">The sequence shown here is derived from an EMBL/GenBank/DDBJ whole genome shotgun (WGS) entry which is preliminary data.</text>
</comment>
<protein>
    <submittedName>
        <fullName evidence="1">Uncharacterized protein</fullName>
    </submittedName>
</protein>
<dbReference type="Proteomes" id="UP001303046">
    <property type="component" value="Unassembled WGS sequence"/>
</dbReference>
<name>A0ABR1D575_NECAM</name>
<accession>A0ABR1D575</accession>
<dbReference type="EMBL" id="JAVFWL010000003">
    <property type="protein sequence ID" value="KAK6745392.1"/>
    <property type="molecule type" value="Genomic_DNA"/>
</dbReference>
<evidence type="ECO:0000313" key="2">
    <source>
        <dbReference type="Proteomes" id="UP001303046"/>
    </source>
</evidence>
<sequence length="127" mass="14098">MNASVDAVDPGSGVKQVTALWLGKVASATALEAVRWSERKYRSEGPRFIQLFTSINKGANERLSSPPPHSTFYPLWEIEDEAKTCHTPYTESAVKQRPLKPYGSCDERDWAFQCATALAIFAPAFCE</sequence>
<gene>
    <name evidence="1" type="primary">Necator_chrIII.g12631</name>
    <name evidence="1" type="ORF">RB195_011864</name>
</gene>
<evidence type="ECO:0000313" key="1">
    <source>
        <dbReference type="EMBL" id="KAK6745392.1"/>
    </source>
</evidence>
<keyword evidence="2" id="KW-1185">Reference proteome</keyword>
<proteinExistence type="predicted"/>
<organism evidence="1 2">
    <name type="scientific">Necator americanus</name>
    <name type="common">Human hookworm</name>
    <dbReference type="NCBI Taxonomy" id="51031"/>
    <lineage>
        <taxon>Eukaryota</taxon>
        <taxon>Metazoa</taxon>
        <taxon>Ecdysozoa</taxon>
        <taxon>Nematoda</taxon>
        <taxon>Chromadorea</taxon>
        <taxon>Rhabditida</taxon>
        <taxon>Rhabditina</taxon>
        <taxon>Rhabditomorpha</taxon>
        <taxon>Strongyloidea</taxon>
        <taxon>Ancylostomatidae</taxon>
        <taxon>Bunostominae</taxon>
        <taxon>Necator</taxon>
    </lineage>
</organism>